<dbReference type="Proteomes" id="UP000650511">
    <property type="component" value="Unassembled WGS sequence"/>
</dbReference>
<sequence length="362" mass="37542">MREFKIKIPDLQDGKRLMSSARDRLTSTTGEVRVATEGAVREIRGRLSEVEVTVPLLEAQRLSKGTAGLLEAAAAGLEEQHTETAAAVQQLGEEELAAYDGPIRDFVTVFARLKNVELSELTIEEAPEFVRSFDMDVRKVDFAAVDALKTLAAGGGAGATAGLTAFAAVGTLATASTGTAIGSLSGAAATNATLAWLGGGSLAAGGGGVAAGTMVLGGLVALPVLAVGGLVVHHKGRQALAEAKEDAAKAEFTITEMELARTVAHGIALRASHITALVTVLADLAQRRVAVLEHLVDRNDDYASFDEHDRQAVMLAVSATKTLRTVIDVPLLDEDGALAGASNDALEAAEQLLSENDMQVAR</sequence>
<protein>
    <submittedName>
        <fullName evidence="1">Uncharacterized protein</fullName>
    </submittedName>
</protein>
<evidence type="ECO:0000313" key="2">
    <source>
        <dbReference type="Proteomes" id="UP000650511"/>
    </source>
</evidence>
<keyword evidence="2" id="KW-1185">Reference proteome</keyword>
<reference evidence="1" key="2">
    <citation type="submission" date="2020-09" db="EMBL/GenBank/DDBJ databases">
        <authorList>
            <person name="Sun Q."/>
            <person name="Zhou Y."/>
        </authorList>
    </citation>
    <scope>NUCLEOTIDE SEQUENCE</scope>
    <source>
        <strain evidence="1">CGMCC 1.14988</strain>
    </source>
</reference>
<name>A0A8J3A5F8_9ACTN</name>
<dbReference type="EMBL" id="BMHA01000002">
    <property type="protein sequence ID" value="GGI03550.1"/>
    <property type="molecule type" value="Genomic_DNA"/>
</dbReference>
<evidence type="ECO:0000313" key="1">
    <source>
        <dbReference type="EMBL" id="GGI03550.1"/>
    </source>
</evidence>
<dbReference type="AlphaFoldDB" id="A0A8J3A5F8"/>
<organism evidence="1 2">
    <name type="scientific">Egicoccus halophilus</name>
    <dbReference type="NCBI Taxonomy" id="1670830"/>
    <lineage>
        <taxon>Bacteria</taxon>
        <taxon>Bacillati</taxon>
        <taxon>Actinomycetota</taxon>
        <taxon>Nitriliruptoria</taxon>
        <taxon>Egicoccales</taxon>
        <taxon>Egicoccaceae</taxon>
        <taxon>Egicoccus</taxon>
    </lineage>
</organism>
<reference evidence="1" key="1">
    <citation type="journal article" date="2014" name="Int. J. Syst. Evol. Microbiol.">
        <title>Complete genome sequence of Corynebacterium casei LMG S-19264T (=DSM 44701T), isolated from a smear-ripened cheese.</title>
        <authorList>
            <consortium name="US DOE Joint Genome Institute (JGI-PGF)"/>
            <person name="Walter F."/>
            <person name="Albersmeier A."/>
            <person name="Kalinowski J."/>
            <person name="Ruckert C."/>
        </authorList>
    </citation>
    <scope>NUCLEOTIDE SEQUENCE</scope>
    <source>
        <strain evidence="1">CGMCC 1.14988</strain>
    </source>
</reference>
<comment type="caution">
    <text evidence="1">The sequence shown here is derived from an EMBL/GenBank/DDBJ whole genome shotgun (WGS) entry which is preliminary data.</text>
</comment>
<proteinExistence type="predicted"/>
<accession>A0A8J3A5F8</accession>
<gene>
    <name evidence="1" type="ORF">GCM10011354_04590</name>
</gene>